<proteinExistence type="predicted"/>
<organism evidence="1">
    <name type="scientific">uncultured Sphingopyxis sp</name>
    <dbReference type="NCBI Taxonomy" id="310581"/>
    <lineage>
        <taxon>Bacteria</taxon>
        <taxon>Pseudomonadati</taxon>
        <taxon>Pseudomonadota</taxon>
        <taxon>Alphaproteobacteria</taxon>
        <taxon>Sphingomonadales</taxon>
        <taxon>Sphingomonadaceae</taxon>
        <taxon>Sphingopyxis</taxon>
        <taxon>environmental samples</taxon>
    </lineage>
</organism>
<dbReference type="EMBL" id="LT598653">
    <property type="protein sequence ID" value="SBV31235.1"/>
    <property type="molecule type" value="Genomic_DNA"/>
</dbReference>
<protein>
    <submittedName>
        <fullName evidence="1">Uncharacterized protein</fullName>
    </submittedName>
</protein>
<evidence type="ECO:0000313" key="1">
    <source>
        <dbReference type="EMBL" id="SBV31235.1"/>
    </source>
</evidence>
<dbReference type="AlphaFoldDB" id="A0A1Y5PRH0"/>
<gene>
    <name evidence="1" type="ORF">SPPYR_0115</name>
</gene>
<dbReference type="KEGG" id="sphu:SPPYR_0115"/>
<accession>A0A1Y5PRH0</accession>
<name>A0A1Y5PRH0_9SPHN</name>
<sequence>MDKNRHGTRIRAFSILGRAAQRARLALSQLLSQSCHMRASGALAGLGAPRSRACRTHTKGDILK</sequence>
<reference evidence="1" key="1">
    <citation type="submission" date="2016-03" db="EMBL/GenBank/DDBJ databases">
        <authorList>
            <person name="Ploux O."/>
        </authorList>
    </citation>
    <scope>NUCLEOTIDE SEQUENCE</scope>
    <source>
        <strain evidence="1">UC10</strain>
    </source>
</reference>
<dbReference type="PROSITE" id="PS51257">
    <property type="entry name" value="PROKAR_LIPOPROTEIN"/>
    <property type="match status" value="1"/>
</dbReference>